<organism evidence="1 2">
    <name type="scientific">Dryococelus australis</name>
    <dbReference type="NCBI Taxonomy" id="614101"/>
    <lineage>
        <taxon>Eukaryota</taxon>
        <taxon>Metazoa</taxon>
        <taxon>Ecdysozoa</taxon>
        <taxon>Arthropoda</taxon>
        <taxon>Hexapoda</taxon>
        <taxon>Insecta</taxon>
        <taxon>Pterygota</taxon>
        <taxon>Neoptera</taxon>
        <taxon>Polyneoptera</taxon>
        <taxon>Phasmatodea</taxon>
        <taxon>Verophasmatodea</taxon>
        <taxon>Anareolatae</taxon>
        <taxon>Phasmatidae</taxon>
        <taxon>Eurycanthinae</taxon>
        <taxon>Dryococelus</taxon>
    </lineage>
</organism>
<evidence type="ECO:0000313" key="1">
    <source>
        <dbReference type="EMBL" id="KAJ8881398.1"/>
    </source>
</evidence>
<protein>
    <submittedName>
        <fullName evidence="1">Uncharacterized protein</fullName>
    </submittedName>
</protein>
<evidence type="ECO:0000313" key="2">
    <source>
        <dbReference type="Proteomes" id="UP001159363"/>
    </source>
</evidence>
<sequence>MVDAAVQAWPAQSDPNDPQWLYNELIKGAMLTKLEDPTTLTSALALVISNMEGGVLFPRMETVDSLVVPQAGLPTKPADLVTLIKECFWCRGERFVESDALQDAIRTYGRRTFDYSKPFNGYTVSFSSEGILPPVWSRHTDVTSPSLGRDLSGWRKDLGGIIGEIRNLSIWMEQMQGTGKLNSFPLILHPPGQYDLLIGIGHLEGRFGEASAGSTGNFACVDSLTPSAASWTGGTYAIASASIFQKKLNLLRLQWARERRCWRAEWQNVVLKYESRFNLFYCDGRIHVRRYCGNCNLAACIVERYSGQTPSVMVWGAIGYNMQSRPLRIEGNLNSNRYIREVLEPEANPHAIFQQDSARPHVASNVQAPFNERRVLLLPWPARSPNMLPIEHDWDMVGQWLVRHGPPAVAVDALWLRIHTAWREIPQEHIQVLFDTMPLRVAVTKRLARSPPTKSNRVTGFSHVGIVPDDAVGRQVFSRISRFTRPFSPALLHTHLNHFHRLSRPRCLESSKSLRSLHLLFLRSKKVTYASHVAENMRNACRPRSVRTVRLEEVIRQHIDDMPSTSTRSIARQIGVSHSTVCDVLWVNRCHPYRWQKVQVARHVTNWGRYIKNLGSEFTVRIKGPAYLELSSTFEDEKSGTIDSELQWQTVSPDLVIIGFSGLPPAMVANLKTDSLQKKLTNVDWPKSSRGRGGLVARVLVSRLGEPCSIPGGTAPGPSQSAGFLGDSPLSSPLNYGASPCSSRFTLIGSQDPDFKVPKSLHSISGMWESECMLRIDDSRRYRTTSTARRHLTCAIAFSLPLAPRDWLEAPRSQRDK</sequence>
<dbReference type="Gene3D" id="3.30.420.10">
    <property type="entry name" value="Ribonuclease H-like superfamily/Ribonuclease H"/>
    <property type="match status" value="1"/>
</dbReference>
<proteinExistence type="predicted"/>
<name>A0ABQ9HAP1_9NEOP</name>
<dbReference type="PANTHER" id="PTHR47326">
    <property type="entry name" value="TRANSPOSABLE ELEMENT TC3 TRANSPOSASE-LIKE PROTEIN"/>
    <property type="match status" value="1"/>
</dbReference>
<keyword evidence="2" id="KW-1185">Reference proteome</keyword>
<dbReference type="PANTHER" id="PTHR47326:SF1">
    <property type="entry name" value="HTH PSQ-TYPE DOMAIN-CONTAINING PROTEIN"/>
    <property type="match status" value="1"/>
</dbReference>
<reference evidence="1 2" key="1">
    <citation type="submission" date="2023-02" db="EMBL/GenBank/DDBJ databases">
        <title>LHISI_Scaffold_Assembly.</title>
        <authorList>
            <person name="Stuart O.P."/>
            <person name="Cleave R."/>
            <person name="Magrath M.J.L."/>
            <person name="Mikheyev A.S."/>
        </authorList>
    </citation>
    <scope>NUCLEOTIDE SEQUENCE [LARGE SCALE GENOMIC DNA]</scope>
    <source>
        <strain evidence="1">Daus_M_001</strain>
        <tissue evidence="1">Leg muscle</tissue>
    </source>
</reference>
<dbReference type="Proteomes" id="UP001159363">
    <property type="component" value="Chromosome 5"/>
</dbReference>
<dbReference type="InterPro" id="IPR036397">
    <property type="entry name" value="RNaseH_sf"/>
</dbReference>
<accession>A0ABQ9HAP1</accession>
<gene>
    <name evidence="1" type="ORF">PR048_017879</name>
</gene>
<dbReference type="EMBL" id="JARBHB010000006">
    <property type="protein sequence ID" value="KAJ8881398.1"/>
    <property type="molecule type" value="Genomic_DNA"/>
</dbReference>
<comment type="caution">
    <text evidence="1">The sequence shown here is derived from an EMBL/GenBank/DDBJ whole genome shotgun (WGS) entry which is preliminary data.</text>
</comment>